<evidence type="ECO:0000256" key="1">
    <source>
        <dbReference type="SAM" id="SignalP"/>
    </source>
</evidence>
<evidence type="ECO:0008006" key="4">
    <source>
        <dbReference type="Google" id="ProtNLM"/>
    </source>
</evidence>
<protein>
    <recommendedName>
        <fullName evidence="4">TonB-dependent receptor</fullName>
    </recommendedName>
</protein>
<dbReference type="RefSeq" id="WP_110201436.1">
    <property type="nucleotide sequence ID" value="NZ_QICH01000003.1"/>
</dbReference>
<evidence type="ECO:0000313" key="2">
    <source>
        <dbReference type="EMBL" id="PXF62527.1"/>
    </source>
</evidence>
<feature type="chain" id="PRO_5016360610" description="TonB-dependent receptor" evidence="1">
    <location>
        <begin position="25"/>
        <end position="233"/>
    </location>
</feature>
<dbReference type="PROSITE" id="PS00430">
    <property type="entry name" value="TONB_DEPENDENT_REC_1"/>
    <property type="match status" value="1"/>
</dbReference>
<gene>
    <name evidence="2" type="ORF">DL796_09290</name>
</gene>
<dbReference type="InterPro" id="IPR010916">
    <property type="entry name" value="TonB_box_CS"/>
</dbReference>
<organism evidence="2 3">
    <name type="scientific">Kangiella spongicola</name>
    <dbReference type="NCBI Taxonomy" id="796379"/>
    <lineage>
        <taxon>Bacteria</taxon>
        <taxon>Pseudomonadati</taxon>
        <taxon>Pseudomonadota</taxon>
        <taxon>Gammaproteobacteria</taxon>
        <taxon>Kangiellales</taxon>
        <taxon>Kangiellaceae</taxon>
        <taxon>Kangiella</taxon>
    </lineage>
</organism>
<keyword evidence="3" id="KW-1185">Reference proteome</keyword>
<sequence>MNTITKLALVSLLAIFSLGGNVTKANEAETIVVTGSRIDWYDSPAVTLVKPADYLVQQVKLLNDSRDQVLREKELVSTVKDILKLANKSKSIELGVGKEIVYPVTLKDLQLDFEKGERTDTSVVYLYIKTPINNKTAVEKLVTRINDFIEDISVTGRTEVEKNGELVLSIVNPEKYRKELLSMIADDINSTIQIFGENYKAEIDGLSQGLMWERVSVSELRLYLEYNFILTAK</sequence>
<evidence type="ECO:0000313" key="3">
    <source>
        <dbReference type="Proteomes" id="UP000247689"/>
    </source>
</evidence>
<reference evidence="2 3" key="1">
    <citation type="submission" date="2018-05" db="EMBL/GenBank/DDBJ databases">
        <title>Kangiella spongicola genome sequence.</title>
        <authorList>
            <person name="Maclea K.S."/>
            <person name="Goen A.E."/>
            <person name="Kelley C."/>
            <person name="Underriner A."/>
            <person name="Silverwood T."/>
            <person name="Trachtenberg A.M."/>
        </authorList>
    </citation>
    <scope>NUCLEOTIDE SEQUENCE [LARGE SCALE GENOMIC DNA]</scope>
    <source>
        <strain evidence="2 3">ATCC BAA-2076</strain>
    </source>
</reference>
<feature type="signal peptide" evidence="1">
    <location>
        <begin position="1"/>
        <end position="24"/>
    </location>
</feature>
<comment type="caution">
    <text evidence="2">The sequence shown here is derived from an EMBL/GenBank/DDBJ whole genome shotgun (WGS) entry which is preliminary data.</text>
</comment>
<dbReference type="AlphaFoldDB" id="A0A318D6R5"/>
<dbReference type="OrthoDB" id="7618846at2"/>
<dbReference type="Proteomes" id="UP000247689">
    <property type="component" value="Unassembled WGS sequence"/>
</dbReference>
<accession>A0A318D6R5</accession>
<keyword evidence="1" id="KW-0732">Signal</keyword>
<dbReference type="EMBL" id="QICH01000003">
    <property type="protein sequence ID" value="PXF62527.1"/>
    <property type="molecule type" value="Genomic_DNA"/>
</dbReference>
<name>A0A318D6R5_9GAMM</name>
<proteinExistence type="predicted"/>